<comment type="subcellular location">
    <subcellularLocation>
        <location evidence="1">Secreted</location>
    </subcellularLocation>
</comment>
<organism evidence="5 6">
    <name type="scientific">Paenibacillus tyrfis</name>
    <dbReference type="NCBI Taxonomy" id="1501230"/>
    <lineage>
        <taxon>Bacteria</taxon>
        <taxon>Bacillati</taxon>
        <taxon>Bacillota</taxon>
        <taxon>Bacilli</taxon>
        <taxon>Bacillales</taxon>
        <taxon>Paenibacillaceae</taxon>
        <taxon>Paenibacillus</taxon>
    </lineage>
</organism>
<dbReference type="Proteomes" id="UP000028123">
    <property type="component" value="Unassembled WGS sequence"/>
</dbReference>
<dbReference type="InterPro" id="IPR011330">
    <property type="entry name" value="Glyco_hydro/deAcase_b/a-brl"/>
</dbReference>
<feature type="region of interest" description="Disordered" evidence="3">
    <location>
        <begin position="162"/>
        <end position="193"/>
    </location>
</feature>
<dbReference type="InterPro" id="IPR002509">
    <property type="entry name" value="NODB_dom"/>
</dbReference>
<dbReference type="Gene3D" id="3.20.20.370">
    <property type="entry name" value="Glycoside hydrolase/deacetylase"/>
    <property type="match status" value="1"/>
</dbReference>
<evidence type="ECO:0000259" key="4">
    <source>
        <dbReference type="PROSITE" id="PS51677"/>
    </source>
</evidence>
<reference evidence="5 6" key="1">
    <citation type="submission" date="2014-06" db="EMBL/GenBank/DDBJ databases">
        <title>Draft genome sequence of Paenibacillus sp. MSt1.</title>
        <authorList>
            <person name="Aw Y.K."/>
            <person name="Ong K.S."/>
            <person name="Gan H.M."/>
            <person name="Lee S.M."/>
        </authorList>
    </citation>
    <scope>NUCLEOTIDE SEQUENCE [LARGE SCALE GENOMIC DNA]</scope>
    <source>
        <strain evidence="5 6">MSt1</strain>
    </source>
</reference>
<dbReference type="eggNOG" id="COG0726">
    <property type="taxonomic scope" value="Bacteria"/>
</dbReference>
<evidence type="ECO:0000256" key="2">
    <source>
        <dbReference type="ARBA" id="ARBA00022729"/>
    </source>
</evidence>
<dbReference type="RefSeq" id="WP_036691728.1">
    <property type="nucleotide sequence ID" value="NZ_JNVM01000041.1"/>
</dbReference>
<dbReference type="OrthoDB" id="9778320at2"/>
<dbReference type="AlphaFoldDB" id="A0A081NUP2"/>
<dbReference type="GO" id="GO:0005576">
    <property type="term" value="C:extracellular region"/>
    <property type="evidence" value="ECO:0007669"/>
    <property type="project" value="UniProtKB-SubCell"/>
</dbReference>
<evidence type="ECO:0000256" key="1">
    <source>
        <dbReference type="ARBA" id="ARBA00004613"/>
    </source>
</evidence>
<evidence type="ECO:0000256" key="3">
    <source>
        <dbReference type="SAM" id="MobiDB-lite"/>
    </source>
</evidence>
<dbReference type="GO" id="GO:0005975">
    <property type="term" value="P:carbohydrate metabolic process"/>
    <property type="evidence" value="ECO:0007669"/>
    <property type="project" value="InterPro"/>
</dbReference>
<dbReference type="CDD" id="cd10918">
    <property type="entry name" value="CE4_NodB_like_5s_6s"/>
    <property type="match status" value="1"/>
</dbReference>
<keyword evidence="2" id="KW-0732">Signal</keyword>
<dbReference type="GO" id="GO:0016810">
    <property type="term" value="F:hydrolase activity, acting on carbon-nitrogen (but not peptide) bonds"/>
    <property type="evidence" value="ECO:0007669"/>
    <property type="project" value="InterPro"/>
</dbReference>
<evidence type="ECO:0000313" key="6">
    <source>
        <dbReference type="Proteomes" id="UP000028123"/>
    </source>
</evidence>
<dbReference type="InterPro" id="IPR051398">
    <property type="entry name" value="Polysacch_Deacetylase"/>
</dbReference>
<sequence>MRHLKKYGLLWLLSAVALLLLVPGMFQVRGTDVWYTDRVAVIAYHHIDDHTQGDVTITTARFRGQLTDLLQRGYHFISLQQFRDFMAGGQVPPNAVLVTFDDGYRSFYTNAYPILKELNIPAVNFVITKDLEHPDQSLIPSLSRDQIRFMTREMKDIDAQCHSDSLHDRGPSGSPLLTGRLPKDGGLEGTSQYEQRITDDTKACVNKLKELYDRPVDAYAYPFGYYDEQSVALLRKAGIRYGFTTASGLTGRNADPMQIPRINAGSPFVKENSLNNLIIKSIARKSS</sequence>
<proteinExistence type="predicted"/>
<dbReference type="Pfam" id="PF01522">
    <property type="entry name" value="Polysacc_deac_1"/>
    <property type="match status" value="1"/>
</dbReference>
<dbReference type="SUPFAM" id="SSF88713">
    <property type="entry name" value="Glycoside hydrolase/deacetylase"/>
    <property type="match status" value="1"/>
</dbReference>
<protein>
    <recommendedName>
        <fullName evidence="4">NodB homology domain-containing protein</fullName>
    </recommendedName>
</protein>
<dbReference type="PANTHER" id="PTHR34216">
    <property type="match status" value="1"/>
</dbReference>
<keyword evidence="6" id="KW-1185">Reference proteome</keyword>
<gene>
    <name evidence="5" type="ORF">ET33_26645</name>
</gene>
<feature type="domain" description="NodB homology" evidence="4">
    <location>
        <begin position="94"/>
        <end position="287"/>
    </location>
</feature>
<evidence type="ECO:0000313" key="5">
    <source>
        <dbReference type="EMBL" id="KEQ22165.1"/>
    </source>
</evidence>
<dbReference type="PROSITE" id="PS51677">
    <property type="entry name" value="NODB"/>
    <property type="match status" value="1"/>
</dbReference>
<comment type="caution">
    <text evidence="5">The sequence shown here is derived from an EMBL/GenBank/DDBJ whole genome shotgun (WGS) entry which is preliminary data.</text>
</comment>
<dbReference type="EMBL" id="JNVM01000041">
    <property type="protein sequence ID" value="KEQ22165.1"/>
    <property type="molecule type" value="Genomic_DNA"/>
</dbReference>
<accession>A0A081NUP2</accession>
<name>A0A081NUP2_9BACL</name>
<dbReference type="PANTHER" id="PTHR34216:SF3">
    <property type="entry name" value="POLY-BETA-1,6-N-ACETYL-D-GLUCOSAMINE N-DEACETYLASE"/>
    <property type="match status" value="1"/>
</dbReference>